<reference evidence="1 2" key="1">
    <citation type="submission" date="2014-04" db="EMBL/GenBank/DDBJ databases">
        <title>Variable characteristics of bacteriocin-producing Streptococcus salivarius strains isolated from Malaysian subjects.</title>
        <authorList>
            <person name="Philip K."/>
            <person name="Barbour A."/>
        </authorList>
    </citation>
    <scope>NUCLEOTIDE SEQUENCE [LARGE SCALE GENOMIC DNA]</scope>
    <source>
        <strain evidence="1 2">NU10</strain>
    </source>
</reference>
<dbReference type="EMBL" id="JJMT01000011">
    <property type="protein sequence ID" value="KEO45399.1"/>
    <property type="molecule type" value="Genomic_DNA"/>
</dbReference>
<comment type="caution">
    <text evidence="1">The sequence shown here is derived from an EMBL/GenBank/DDBJ whole genome shotgun (WGS) entry which is preliminary data.</text>
</comment>
<dbReference type="Proteomes" id="UP000027855">
    <property type="component" value="Unassembled WGS sequence"/>
</dbReference>
<accession>A0A074JH81</accession>
<organism evidence="1 2">
    <name type="scientific">Streptococcus salivarius</name>
    <dbReference type="NCBI Taxonomy" id="1304"/>
    <lineage>
        <taxon>Bacteria</taxon>
        <taxon>Bacillati</taxon>
        <taxon>Bacillota</taxon>
        <taxon>Bacilli</taxon>
        <taxon>Lactobacillales</taxon>
        <taxon>Streptococcaceae</taxon>
        <taxon>Streptococcus</taxon>
    </lineage>
</organism>
<proteinExistence type="predicted"/>
<dbReference type="RefSeq" id="WP_037601664.1">
    <property type="nucleotide sequence ID" value="NZ_JJMS01000003.1"/>
</dbReference>
<dbReference type="AlphaFoldDB" id="A0A074JH81"/>
<protein>
    <submittedName>
        <fullName evidence="1">Uncharacterized protein</fullName>
    </submittedName>
</protein>
<gene>
    <name evidence="1" type="ORF">DL07_01620</name>
</gene>
<evidence type="ECO:0000313" key="1">
    <source>
        <dbReference type="EMBL" id="KEO45399.1"/>
    </source>
</evidence>
<evidence type="ECO:0000313" key="2">
    <source>
        <dbReference type="Proteomes" id="UP000027855"/>
    </source>
</evidence>
<name>A0A074JH81_STRSL</name>
<sequence>MNTPRINRFLGEWLDRQTSPDFFKKGLILLNAYDFLDSKADAIPGLIAHKKSPLRQQLDEAFASRGYCYLKPIEVNAQNSIEVEKYYRFEATPKGSNESITYYGLGAYFICRAIFNNEFDIDSGFQYDDEELFYEDIGFDALFHNRSVFLLGNIPSDDMEVSWQGVGISMRRRAFN</sequence>